<comment type="caution">
    <text evidence="1">The sequence shown here is derived from an EMBL/GenBank/DDBJ whole genome shotgun (WGS) entry which is preliminary data.</text>
</comment>
<dbReference type="AlphaFoldDB" id="A0A4R3Y3J8"/>
<proteinExistence type="predicted"/>
<dbReference type="EMBL" id="SMCO01000011">
    <property type="protein sequence ID" value="TCV84693.1"/>
    <property type="molecule type" value="Genomic_DNA"/>
</dbReference>
<dbReference type="Proteomes" id="UP000295367">
    <property type="component" value="Unassembled WGS sequence"/>
</dbReference>
<dbReference type="OrthoDB" id="5295983at2"/>
<name>A0A4R3Y3J8_9PROT</name>
<protein>
    <submittedName>
        <fullName evidence="1">Uncharacterized protein</fullName>
    </submittedName>
</protein>
<dbReference type="RefSeq" id="WP_124946164.1">
    <property type="nucleotide sequence ID" value="NZ_BHVT01000027.1"/>
</dbReference>
<evidence type="ECO:0000313" key="1">
    <source>
        <dbReference type="EMBL" id="TCV84693.1"/>
    </source>
</evidence>
<keyword evidence="2" id="KW-1185">Reference proteome</keyword>
<organism evidence="1 2">
    <name type="scientific">Sulfurirhabdus autotrophica</name>
    <dbReference type="NCBI Taxonomy" id="1706046"/>
    <lineage>
        <taxon>Bacteria</taxon>
        <taxon>Pseudomonadati</taxon>
        <taxon>Pseudomonadota</taxon>
        <taxon>Betaproteobacteria</taxon>
        <taxon>Nitrosomonadales</taxon>
        <taxon>Sulfuricellaceae</taxon>
        <taxon>Sulfurirhabdus</taxon>
    </lineage>
</organism>
<gene>
    <name evidence="1" type="ORF">EDC63_11137</name>
</gene>
<sequence length="148" mass="16840">MDAEAVRKSVTLDPQWANELKQAWLALMELTVWGDVKSTRLGAMGKLRKKTLDLGEKLKSLAADREWIPHPRERVKNALGSSFNLRDSLLQLERAAKDVDGGSELASFSQLMIRLHTLIVPPLEILENQWATLLDSQYQDEDQEEDQE</sequence>
<reference evidence="1 2" key="1">
    <citation type="submission" date="2019-03" db="EMBL/GenBank/DDBJ databases">
        <title>Genomic Encyclopedia of Type Strains, Phase IV (KMG-IV): sequencing the most valuable type-strain genomes for metagenomic binning, comparative biology and taxonomic classification.</title>
        <authorList>
            <person name="Goeker M."/>
        </authorList>
    </citation>
    <scope>NUCLEOTIDE SEQUENCE [LARGE SCALE GENOMIC DNA]</scope>
    <source>
        <strain evidence="1 2">DSM 100309</strain>
    </source>
</reference>
<evidence type="ECO:0000313" key="2">
    <source>
        <dbReference type="Proteomes" id="UP000295367"/>
    </source>
</evidence>
<accession>A0A4R3Y3J8</accession>